<keyword evidence="2" id="KW-1185">Reference proteome</keyword>
<organism evidence="1 2">
    <name type="scientific">Theropithecus gelada</name>
    <name type="common">Gelada baboon</name>
    <dbReference type="NCBI Taxonomy" id="9565"/>
    <lineage>
        <taxon>Eukaryota</taxon>
        <taxon>Metazoa</taxon>
        <taxon>Chordata</taxon>
        <taxon>Craniata</taxon>
        <taxon>Vertebrata</taxon>
        <taxon>Euteleostomi</taxon>
        <taxon>Mammalia</taxon>
        <taxon>Eutheria</taxon>
        <taxon>Euarchontoglires</taxon>
        <taxon>Primates</taxon>
        <taxon>Haplorrhini</taxon>
        <taxon>Catarrhini</taxon>
        <taxon>Cercopithecidae</taxon>
        <taxon>Cercopithecinae</taxon>
        <taxon>Theropithecus</taxon>
    </lineage>
</organism>
<name>A0A8D2K8Q5_THEGE</name>
<dbReference type="AlphaFoldDB" id="A0A8D2K8Q5"/>
<evidence type="ECO:0000313" key="2">
    <source>
        <dbReference type="Proteomes" id="UP000694411"/>
    </source>
</evidence>
<reference evidence="1" key="3">
    <citation type="submission" date="2025-09" db="UniProtKB">
        <authorList>
            <consortium name="Ensembl"/>
        </authorList>
    </citation>
    <scope>IDENTIFICATION</scope>
</reference>
<dbReference type="Proteomes" id="UP000694411">
    <property type="component" value="Chromosome 20"/>
</dbReference>
<proteinExistence type="predicted"/>
<reference evidence="1" key="2">
    <citation type="submission" date="2025-08" db="UniProtKB">
        <authorList>
            <consortium name="Ensembl"/>
        </authorList>
    </citation>
    <scope>IDENTIFICATION</scope>
</reference>
<sequence>MTLCYNYHDSEIFHEKNEEWRQFVGLSEAPLMLSVAIYQREPLLDCDFCLNKVLCNCIFNDKSLPCNFAPQKRKAWTDCISSHRT</sequence>
<protein>
    <submittedName>
        <fullName evidence="1">Uncharacterized protein</fullName>
    </submittedName>
</protein>
<dbReference type="Ensembl" id="ENSTGET00000037941.1">
    <property type="protein sequence ID" value="ENSTGEP00000031939.1"/>
    <property type="gene ID" value="ENSTGEG00000025548.1"/>
</dbReference>
<accession>A0A8D2K8Q5</accession>
<reference evidence="1" key="1">
    <citation type="submission" date="2018-05" db="EMBL/GenBank/DDBJ databases">
        <title>Whole genome of Theropithecus gelada.</title>
        <authorList>
            <person name="Chiou K.L."/>
            <person name="Snyder-Mackler N."/>
        </authorList>
    </citation>
    <scope>NUCLEOTIDE SEQUENCE [LARGE SCALE GENOMIC DNA]</scope>
</reference>
<evidence type="ECO:0000313" key="1">
    <source>
        <dbReference type="Ensembl" id="ENSTGEP00000031939.1"/>
    </source>
</evidence>